<dbReference type="GO" id="GO:0051301">
    <property type="term" value="P:cell division"/>
    <property type="evidence" value="ECO:0007669"/>
    <property type="project" value="InterPro"/>
</dbReference>
<evidence type="ECO:0000256" key="6">
    <source>
        <dbReference type="ARBA" id="ARBA00022960"/>
    </source>
</evidence>
<reference evidence="12 13" key="1">
    <citation type="journal article" date="2011" name="Stand. Genomic Sci.">
        <title>Complete genome sequence of Treponema succinifaciens type strain (6091).</title>
        <authorList>
            <person name="Han C."/>
            <person name="Gronow S."/>
            <person name="Teshima H."/>
            <person name="Lapidus A."/>
            <person name="Nolan M."/>
            <person name="Lucas S."/>
            <person name="Hammon N."/>
            <person name="Deshpande S."/>
            <person name="Cheng J.F."/>
            <person name="Zeytun A."/>
            <person name="Tapia R."/>
            <person name="Goodwin L."/>
            <person name="Pitluck S."/>
            <person name="Liolios K."/>
            <person name="Pagani I."/>
            <person name="Ivanova N."/>
            <person name="Mavromatis K."/>
            <person name="Mikhailova N."/>
            <person name="Huntemann M."/>
            <person name="Pati A."/>
            <person name="Chen A."/>
            <person name="Palaniappan K."/>
            <person name="Land M."/>
            <person name="Hauser L."/>
            <person name="Brambilla E.M."/>
            <person name="Rohde M."/>
            <person name="Goker M."/>
            <person name="Woyke T."/>
            <person name="Bristow J."/>
            <person name="Eisen J.A."/>
            <person name="Markowitz V."/>
            <person name="Hugenholtz P."/>
            <person name="Kyrpides N.C."/>
            <person name="Klenk H.P."/>
            <person name="Detter J.C."/>
        </authorList>
    </citation>
    <scope>NUCLEOTIDE SEQUENCE [LARGE SCALE GENOMIC DNA]</scope>
    <source>
        <strain evidence="13">ATCC 33096 / DSM 2489 / 6091</strain>
    </source>
</reference>
<dbReference type="Pfam" id="PF01098">
    <property type="entry name" value="FTSW_RODA_SPOVE"/>
    <property type="match status" value="2"/>
</dbReference>
<protein>
    <recommendedName>
        <fullName evidence="11">Peptidoglycan glycosyltransferase RodA</fullName>
        <shortName evidence="11">PGT</shortName>
        <ecNumber evidence="11">2.4.99.28</ecNumber>
    </recommendedName>
    <alternativeName>
        <fullName evidence="11">Cell elongation protein RodA</fullName>
    </alternativeName>
    <alternativeName>
        <fullName evidence="11">Cell wall polymerase</fullName>
    </alternativeName>
    <alternativeName>
        <fullName evidence="11">Peptidoglycan polymerase</fullName>
        <shortName evidence="11">PG polymerase</shortName>
    </alternativeName>
</protein>
<keyword evidence="13" id="KW-1185">Reference proteome</keyword>
<dbReference type="PANTHER" id="PTHR30474:SF1">
    <property type="entry name" value="PEPTIDOGLYCAN GLYCOSYLTRANSFERASE MRDB"/>
    <property type="match status" value="1"/>
</dbReference>
<comment type="subcellular location">
    <subcellularLocation>
        <location evidence="11">Cell inner membrane</location>
        <topology evidence="11">Multi-pass membrane protein</topology>
    </subcellularLocation>
    <subcellularLocation>
        <location evidence="1">Membrane</location>
        <topology evidence="1">Multi-pass membrane protein</topology>
    </subcellularLocation>
</comment>
<dbReference type="GO" id="GO:0032153">
    <property type="term" value="C:cell division site"/>
    <property type="evidence" value="ECO:0007669"/>
    <property type="project" value="TreeGrafter"/>
</dbReference>
<feature type="transmembrane region" description="Helical" evidence="11">
    <location>
        <begin position="44"/>
        <end position="63"/>
    </location>
</feature>
<dbReference type="OrthoDB" id="9812661at2"/>
<evidence type="ECO:0000256" key="9">
    <source>
        <dbReference type="ARBA" id="ARBA00023136"/>
    </source>
</evidence>
<evidence type="ECO:0000256" key="7">
    <source>
        <dbReference type="ARBA" id="ARBA00022984"/>
    </source>
</evidence>
<dbReference type="Proteomes" id="UP000006852">
    <property type="component" value="Chromosome"/>
</dbReference>
<dbReference type="InterPro" id="IPR011923">
    <property type="entry name" value="RodA/MrdB"/>
</dbReference>
<feature type="transmembrane region" description="Helical" evidence="11">
    <location>
        <begin position="138"/>
        <end position="154"/>
    </location>
</feature>
<feature type="transmembrane region" description="Helical" evidence="11">
    <location>
        <begin position="341"/>
        <end position="361"/>
    </location>
</feature>
<proteinExistence type="inferred from homology"/>
<evidence type="ECO:0000256" key="1">
    <source>
        <dbReference type="ARBA" id="ARBA00004141"/>
    </source>
</evidence>
<keyword evidence="3 11" id="KW-0328">Glycosyltransferase</keyword>
<dbReference type="AlphaFoldDB" id="F2NRS2"/>
<dbReference type="HOGENOM" id="CLU_029243_2_2_12"/>
<organism evidence="12 13">
    <name type="scientific">Treponema succinifaciens (strain ATCC 33096 / DSM 2489 / 6091)</name>
    <dbReference type="NCBI Taxonomy" id="869209"/>
    <lineage>
        <taxon>Bacteria</taxon>
        <taxon>Pseudomonadati</taxon>
        <taxon>Spirochaetota</taxon>
        <taxon>Spirochaetia</taxon>
        <taxon>Spirochaetales</taxon>
        <taxon>Treponemataceae</taxon>
        <taxon>Treponema</taxon>
    </lineage>
</organism>
<gene>
    <name evidence="11" type="primary">rodA</name>
    <name evidence="12" type="ordered locus">Tresu_1250</name>
</gene>
<accession>F2NRS2</accession>
<reference evidence="13" key="2">
    <citation type="submission" date="2011-04" db="EMBL/GenBank/DDBJ databases">
        <title>The complete genome of chromosome of Treponema succinifaciens DSM 2489.</title>
        <authorList>
            <person name="Lucas S."/>
            <person name="Copeland A."/>
            <person name="Lapidus A."/>
            <person name="Bruce D."/>
            <person name="Goodwin L."/>
            <person name="Pitluck S."/>
            <person name="Peters L."/>
            <person name="Kyrpides N."/>
            <person name="Mavromatis K."/>
            <person name="Ivanova N."/>
            <person name="Ovchinnikova G."/>
            <person name="Teshima H."/>
            <person name="Detter J.C."/>
            <person name="Tapia R."/>
            <person name="Han C."/>
            <person name="Land M."/>
            <person name="Hauser L."/>
            <person name="Markowitz V."/>
            <person name="Cheng J.-F."/>
            <person name="Hugenholtz P."/>
            <person name="Woyke T."/>
            <person name="Wu D."/>
            <person name="Gronow S."/>
            <person name="Wellnitz S."/>
            <person name="Brambilla E."/>
            <person name="Klenk H.-P."/>
            <person name="Eisen J.A."/>
        </authorList>
    </citation>
    <scope>NUCLEOTIDE SEQUENCE [LARGE SCALE GENOMIC DNA]</scope>
    <source>
        <strain evidence="13">ATCC 33096 / DSM 2489 / 6091</strain>
    </source>
</reference>
<keyword evidence="6 11" id="KW-0133">Cell shape</keyword>
<evidence type="ECO:0000256" key="8">
    <source>
        <dbReference type="ARBA" id="ARBA00022989"/>
    </source>
</evidence>
<comment type="pathway">
    <text evidence="11">Cell wall biogenesis; peptidoglycan biosynthesis.</text>
</comment>
<feature type="transmembrane region" description="Helical" evidence="11">
    <location>
        <begin position="373"/>
        <end position="401"/>
    </location>
</feature>
<keyword evidence="10 11" id="KW-0961">Cell wall biogenesis/degradation</keyword>
<dbReference type="GO" id="GO:0015648">
    <property type="term" value="F:lipid-linked peptidoglycan transporter activity"/>
    <property type="evidence" value="ECO:0007669"/>
    <property type="project" value="TreeGrafter"/>
</dbReference>
<evidence type="ECO:0000256" key="4">
    <source>
        <dbReference type="ARBA" id="ARBA00022679"/>
    </source>
</evidence>
<dbReference type="InterPro" id="IPR001182">
    <property type="entry name" value="FtsW/RodA"/>
</dbReference>
<feature type="transmembrane region" description="Helical" evidence="11">
    <location>
        <begin position="221"/>
        <end position="240"/>
    </location>
</feature>
<dbReference type="GO" id="GO:0071555">
    <property type="term" value="P:cell wall organization"/>
    <property type="evidence" value="ECO:0007669"/>
    <property type="project" value="UniProtKB-KW"/>
</dbReference>
<dbReference type="InterPro" id="IPR018365">
    <property type="entry name" value="Cell_cycle_FtsW-rel_CS"/>
</dbReference>
<keyword evidence="5 11" id="KW-0812">Transmembrane</keyword>
<dbReference type="RefSeq" id="WP_013701445.1">
    <property type="nucleotide sequence ID" value="NC_015385.1"/>
</dbReference>
<comment type="function">
    <text evidence="11">Peptidoglycan polymerase that is essential for cell wall elongation.</text>
</comment>
<evidence type="ECO:0000256" key="11">
    <source>
        <dbReference type="HAMAP-Rule" id="MF_02079"/>
    </source>
</evidence>
<evidence type="ECO:0000256" key="5">
    <source>
        <dbReference type="ARBA" id="ARBA00022692"/>
    </source>
</evidence>
<feature type="transmembrane region" description="Helical" evidence="11">
    <location>
        <begin position="247"/>
        <end position="266"/>
    </location>
</feature>
<keyword evidence="7 11" id="KW-0573">Peptidoglycan synthesis</keyword>
<sequence>MKIRFFSSIDYILLLCVLLLITIGIAFIYSSGINSEGVLVSNEYIKQIVWFCIGFSVMIIMALMDYRKLERYSHYFFIFMAAILVYTRFFGRYVNGARSWLGIGDLGIQPSELMKIAFILCLARFLEKSSAEKPMKRFVLAICIMMVPMGLILLQPDLGTASVFLPIFLFMCFMADVPVRYLMIVFLTGMLTIVFAVLPIWETEILRKSVPIIHVLSNIKLRILVFSASLGICIIGILGNMFFKKKYYYWITYFFGIFSCAIAGSWCCGKVLKPYQIARLIVFIDPNSDPRGAGWNIIQSKTAIGAGTLFGRGFMQGSQSHLRFLPQQSTDFIFSIFSEEMGFVGGIVLFCAFFAILIRITHIIRQTNNSYSCYIASGILGMFFFHFIVNVGMVMGIMPITGIPLPFLSYGGSALLTNMLAIGLLMSINSRRLDFKTTL</sequence>
<dbReference type="GO" id="GO:0008360">
    <property type="term" value="P:regulation of cell shape"/>
    <property type="evidence" value="ECO:0007669"/>
    <property type="project" value="UniProtKB-KW"/>
</dbReference>
<dbReference type="GO" id="GO:0008955">
    <property type="term" value="F:peptidoglycan glycosyltransferase activity"/>
    <property type="evidence" value="ECO:0007669"/>
    <property type="project" value="UniProtKB-UniRule"/>
</dbReference>
<evidence type="ECO:0000256" key="10">
    <source>
        <dbReference type="ARBA" id="ARBA00023316"/>
    </source>
</evidence>
<keyword evidence="8 11" id="KW-1133">Transmembrane helix</keyword>
<dbReference type="eggNOG" id="COG0772">
    <property type="taxonomic scope" value="Bacteria"/>
</dbReference>
<keyword evidence="11" id="KW-0997">Cell inner membrane</keyword>
<feature type="transmembrane region" description="Helical" evidence="11">
    <location>
        <begin position="12"/>
        <end position="32"/>
    </location>
</feature>
<keyword evidence="4 11" id="KW-0808">Transferase</keyword>
<comment type="catalytic activity">
    <reaction evidence="11">
        <text>[GlcNAc-(1-&gt;4)-Mur2Ac(oyl-L-Ala-gamma-D-Glu-L-Lys-D-Ala-D-Ala)](n)-di-trans,octa-cis-undecaprenyl diphosphate + beta-D-GlcNAc-(1-&gt;4)-Mur2Ac(oyl-L-Ala-gamma-D-Glu-L-Lys-D-Ala-D-Ala)-di-trans,octa-cis-undecaprenyl diphosphate = [GlcNAc-(1-&gt;4)-Mur2Ac(oyl-L-Ala-gamma-D-Glu-L-Lys-D-Ala-D-Ala)](n+1)-di-trans,octa-cis-undecaprenyl diphosphate + di-trans,octa-cis-undecaprenyl diphosphate + H(+)</text>
        <dbReference type="Rhea" id="RHEA:23708"/>
        <dbReference type="Rhea" id="RHEA-COMP:9602"/>
        <dbReference type="Rhea" id="RHEA-COMP:9603"/>
        <dbReference type="ChEBI" id="CHEBI:15378"/>
        <dbReference type="ChEBI" id="CHEBI:58405"/>
        <dbReference type="ChEBI" id="CHEBI:60033"/>
        <dbReference type="ChEBI" id="CHEBI:78435"/>
        <dbReference type="EC" id="2.4.99.28"/>
    </reaction>
</comment>
<dbReference type="EMBL" id="CP002631">
    <property type="protein sequence ID" value="AEB14158.1"/>
    <property type="molecule type" value="Genomic_DNA"/>
</dbReference>
<comment type="similarity">
    <text evidence="11">Belongs to the SEDS family. MrdB/RodA subfamily.</text>
</comment>
<dbReference type="STRING" id="869209.Tresu_1250"/>
<evidence type="ECO:0000256" key="2">
    <source>
        <dbReference type="ARBA" id="ARBA00022475"/>
    </source>
</evidence>
<feature type="transmembrane region" description="Helical" evidence="11">
    <location>
        <begin position="407"/>
        <end position="426"/>
    </location>
</feature>
<dbReference type="GO" id="GO:0005886">
    <property type="term" value="C:plasma membrane"/>
    <property type="evidence" value="ECO:0007669"/>
    <property type="project" value="UniProtKB-SubCell"/>
</dbReference>
<keyword evidence="9 11" id="KW-0472">Membrane</keyword>
<dbReference type="KEGG" id="tsu:Tresu_1250"/>
<evidence type="ECO:0000256" key="3">
    <source>
        <dbReference type="ARBA" id="ARBA00022676"/>
    </source>
</evidence>
<dbReference type="GeneID" id="302998411"/>
<feature type="transmembrane region" description="Helical" evidence="11">
    <location>
        <begin position="75"/>
        <end position="94"/>
    </location>
</feature>
<dbReference type="GO" id="GO:0009252">
    <property type="term" value="P:peptidoglycan biosynthetic process"/>
    <property type="evidence" value="ECO:0007669"/>
    <property type="project" value="UniProtKB-UniRule"/>
</dbReference>
<evidence type="ECO:0000313" key="12">
    <source>
        <dbReference type="EMBL" id="AEB14158.1"/>
    </source>
</evidence>
<dbReference type="EC" id="2.4.99.28" evidence="11"/>
<dbReference type="PANTHER" id="PTHR30474">
    <property type="entry name" value="CELL CYCLE PROTEIN"/>
    <property type="match status" value="1"/>
</dbReference>
<dbReference type="NCBIfam" id="TIGR02210">
    <property type="entry name" value="rodA_shape"/>
    <property type="match status" value="1"/>
</dbReference>
<dbReference type="UniPathway" id="UPA00219"/>
<keyword evidence="2 11" id="KW-1003">Cell membrane</keyword>
<evidence type="ECO:0000313" key="13">
    <source>
        <dbReference type="Proteomes" id="UP000006852"/>
    </source>
</evidence>
<dbReference type="NCBIfam" id="NF037961">
    <property type="entry name" value="RodA_shape"/>
    <property type="match status" value="1"/>
</dbReference>
<name>F2NRS2_TRES6</name>
<feature type="transmembrane region" description="Helical" evidence="11">
    <location>
        <begin position="184"/>
        <end position="201"/>
    </location>
</feature>
<feature type="transmembrane region" description="Helical" evidence="11">
    <location>
        <begin position="106"/>
        <end position="126"/>
    </location>
</feature>
<dbReference type="PROSITE" id="PS00428">
    <property type="entry name" value="FTSW_RODA_SPOVE"/>
    <property type="match status" value="1"/>
</dbReference>
<dbReference type="HAMAP" id="MF_02079">
    <property type="entry name" value="PGT_RodA"/>
    <property type="match status" value="1"/>
</dbReference>